<dbReference type="OrthoDB" id="1733993at2759"/>
<evidence type="ECO:0000256" key="5">
    <source>
        <dbReference type="ARBA" id="ARBA00022801"/>
    </source>
</evidence>
<keyword evidence="6" id="KW-0695">RNA-directed DNA polymerase</keyword>
<keyword evidence="9" id="KW-1185">Reference proteome</keyword>
<dbReference type="AlphaFoldDB" id="A0A371E5Z8"/>
<evidence type="ECO:0000313" key="8">
    <source>
        <dbReference type="EMBL" id="RDX61407.1"/>
    </source>
</evidence>
<dbReference type="SUPFAM" id="SSF56672">
    <property type="entry name" value="DNA/RNA polymerases"/>
    <property type="match status" value="1"/>
</dbReference>
<accession>A0A371E5Z8</accession>
<keyword evidence="4" id="KW-0255">Endonuclease</keyword>
<dbReference type="GO" id="GO:0016787">
    <property type="term" value="F:hydrolase activity"/>
    <property type="evidence" value="ECO:0007669"/>
    <property type="project" value="UniProtKB-KW"/>
</dbReference>
<dbReference type="PANTHER" id="PTHR33064">
    <property type="entry name" value="POL PROTEIN"/>
    <property type="match status" value="1"/>
</dbReference>
<feature type="domain" description="Reverse transcriptase RNase H-like" evidence="7">
    <location>
        <begin position="95"/>
        <end position="130"/>
    </location>
</feature>
<keyword evidence="3" id="KW-0540">Nuclease</keyword>
<keyword evidence="2" id="KW-0548">Nucleotidyltransferase</keyword>
<evidence type="ECO:0000259" key="7">
    <source>
        <dbReference type="Pfam" id="PF17917"/>
    </source>
</evidence>
<dbReference type="InterPro" id="IPR043128">
    <property type="entry name" value="Rev_trsase/Diguanyl_cyclase"/>
</dbReference>
<evidence type="ECO:0000256" key="1">
    <source>
        <dbReference type="ARBA" id="ARBA00022679"/>
    </source>
</evidence>
<name>A0A371E5Z8_MUCPR</name>
<evidence type="ECO:0000313" key="9">
    <source>
        <dbReference type="Proteomes" id="UP000257109"/>
    </source>
</evidence>
<feature type="non-terminal residue" evidence="8">
    <location>
        <position position="1"/>
    </location>
</feature>
<organism evidence="8 9">
    <name type="scientific">Mucuna pruriens</name>
    <name type="common">Velvet bean</name>
    <name type="synonym">Dolichos pruriens</name>
    <dbReference type="NCBI Taxonomy" id="157652"/>
    <lineage>
        <taxon>Eukaryota</taxon>
        <taxon>Viridiplantae</taxon>
        <taxon>Streptophyta</taxon>
        <taxon>Embryophyta</taxon>
        <taxon>Tracheophyta</taxon>
        <taxon>Spermatophyta</taxon>
        <taxon>Magnoliopsida</taxon>
        <taxon>eudicotyledons</taxon>
        <taxon>Gunneridae</taxon>
        <taxon>Pentapetalae</taxon>
        <taxon>rosids</taxon>
        <taxon>fabids</taxon>
        <taxon>Fabales</taxon>
        <taxon>Fabaceae</taxon>
        <taxon>Papilionoideae</taxon>
        <taxon>50 kb inversion clade</taxon>
        <taxon>NPAAA clade</taxon>
        <taxon>indigoferoid/millettioid clade</taxon>
        <taxon>Phaseoleae</taxon>
        <taxon>Mucuna</taxon>
    </lineage>
</organism>
<evidence type="ECO:0000256" key="3">
    <source>
        <dbReference type="ARBA" id="ARBA00022722"/>
    </source>
</evidence>
<evidence type="ECO:0000256" key="6">
    <source>
        <dbReference type="ARBA" id="ARBA00022918"/>
    </source>
</evidence>
<dbReference type="InterPro" id="IPR043502">
    <property type="entry name" value="DNA/RNA_pol_sf"/>
</dbReference>
<keyword evidence="1" id="KW-0808">Transferase</keyword>
<dbReference type="InterPro" id="IPR041373">
    <property type="entry name" value="RT_RNaseH"/>
</dbReference>
<proteinExistence type="predicted"/>
<dbReference type="GO" id="GO:0004519">
    <property type="term" value="F:endonuclease activity"/>
    <property type="evidence" value="ECO:0007669"/>
    <property type="project" value="UniProtKB-KW"/>
</dbReference>
<evidence type="ECO:0000256" key="4">
    <source>
        <dbReference type="ARBA" id="ARBA00022759"/>
    </source>
</evidence>
<comment type="caution">
    <text evidence="8">The sequence shown here is derived from an EMBL/GenBank/DDBJ whole genome shotgun (WGS) entry which is preliminary data.</text>
</comment>
<gene>
    <name evidence="8" type="primary">pol</name>
    <name evidence="8" type="ORF">CR513_60361</name>
</gene>
<dbReference type="Proteomes" id="UP000257109">
    <property type="component" value="Unassembled WGS sequence"/>
</dbReference>
<dbReference type="PANTHER" id="PTHR33064:SF39">
    <property type="match status" value="1"/>
</dbReference>
<dbReference type="InterPro" id="IPR051320">
    <property type="entry name" value="Viral_Replic_Matur_Polypro"/>
</dbReference>
<reference evidence="8" key="1">
    <citation type="submission" date="2018-05" db="EMBL/GenBank/DDBJ databases">
        <title>Draft genome of Mucuna pruriens seed.</title>
        <authorList>
            <person name="Nnadi N.E."/>
            <person name="Vos R."/>
            <person name="Hasami M.H."/>
            <person name="Devisetty U.K."/>
            <person name="Aguiy J.C."/>
        </authorList>
    </citation>
    <scope>NUCLEOTIDE SEQUENCE [LARGE SCALE GENOMIC DNA]</scope>
    <source>
        <strain evidence="8">JCA_2017</strain>
    </source>
</reference>
<dbReference type="Gene3D" id="3.30.70.270">
    <property type="match status" value="1"/>
</dbReference>
<dbReference type="EMBL" id="QJKJ01016162">
    <property type="protein sequence ID" value="RDX61407.1"/>
    <property type="molecule type" value="Genomic_DNA"/>
</dbReference>
<keyword evidence="5" id="KW-0378">Hydrolase</keyword>
<protein>
    <submittedName>
        <fullName evidence="8">Retrovirus-related Pol polyprotein from transposon opus</fullName>
    </submittedName>
</protein>
<dbReference type="Pfam" id="PF17917">
    <property type="entry name" value="RT_RNaseH"/>
    <property type="match status" value="1"/>
</dbReference>
<dbReference type="GO" id="GO:0003964">
    <property type="term" value="F:RNA-directed DNA polymerase activity"/>
    <property type="evidence" value="ECO:0007669"/>
    <property type="project" value="UniProtKB-KW"/>
</dbReference>
<sequence>MLSIFSDLLEQYMEVFIDNFTMYANTFETCLGNLSRVLKRCMETNLVLNYEKCHFMVTEGIVLGHLVSNKGIEVDKAKIDVITSLPKPASAPNWELPFELMCDASNTALGAVLGQQVGISKPTHVIAYAS</sequence>
<evidence type="ECO:0000256" key="2">
    <source>
        <dbReference type="ARBA" id="ARBA00022695"/>
    </source>
</evidence>